<feature type="binding site" evidence="8">
    <location>
        <position position="145"/>
    </location>
    <ligand>
        <name>ATP</name>
        <dbReference type="ChEBI" id="CHEBI:30616"/>
    </ligand>
</feature>
<evidence type="ECO:0000256" key="1">
    <source>
        <dbReference type="ARBA" id="ARBA00006583"/>
    </source>
</evidence>
<keyword evidence="2 8" id="KW-0963">Cytoplasm</keyword>
<reference evidence="14 15" key="1">
    <citation type="journal article" date="2016" name="Nat. Commun.">
        <title>Thousands of microbial genomes shed light on interconnected biogeochemical processes in an aquifer system.</title>
        <authorList>
            <person name="Anantharaman K."/>
            <person name="Brown C.T."/>
            <person name="Hug L.A."/>
            <person name="Sharon I."/>
            <person name="Castelle C.J."/>
            <person name="Probst A.J."/>
            <person name="Thomas B.C."/>
            <person name="Singh A."/>
            <person name="Wilkins M.J."/>
            <person name="Karaoz U."/>
            <person name="Brodie E.L."/>
            <person name="Williams K.H."/>
            <person name="Hubbard S.S."/>
            <person name="Banfield J.F."/>
        </authorList>
    </citation>
    <scope>NUCLEOTIDE SEQUENCE [LARGE SCALE GENOMIC DNA]</scope>
</reference>
<evidence type="ECO:0000256" key="10">
    <source>
        <dbReference type="RuleBase" id="RU000577"/>
    </source>
</evidence>
<evidence type="ECO:0000256" key="11">
    <source>
        <dbReference type="RuleBase" id="RU004227"/>
    </source>
</evidence>
<dbReference type="Pfam" id="PF11638">
    <property type="entry name" value="DnaA_N"/>
    <property type="match status" value="1"/>
</dbReference>
<proteinExistence type="inferred from homology"/>
<dbReference type="Gene3D" id="1.10.8.60">
    <property type="match status" value="1"/>
</dbReference>
<keyword evidence="5 8" id="KW-0067">ATP-binding</keyword>
<evidence type="ECO:0000256" key="2">
    <source>
        <dbReference type="ARBA" id="ARBA00022490"/>
    </source>
</evidence>
<feature type="binding site" evidence="8">
    <location>
        <position position="147"/>
    </location>
    <ligand>
        <name>ATP</name>
        <dbReference type="ChEBI" id="CHEBI:30616"/>
    </ligand>
</feature>
<dbReference type="PANTHER" id="PTHR30050:SF2">
    <property type="entry name" value="CHROMOSOMAL REPLICATION INITIATOR PROTEIN DNAA"/>
    <property type="match status" value="1"/>
</dbReference>
<dbReference type="GO" id="GO:0005737">
    <property type="term" value="C:cytoplasm"/>
    <property type="evidence" value="ECO:0007669"/>
    <property type="project" value="UniProtKB-SubCell"/>
</dbReference>
<evidence type="ECO:0000256" key="6">
    <source>
        <dbReference type="ARBA" id="ARBA00023121"/>
    </source>
</evidence>
<comment type="domain">
    <text evidence="8">Domain I is involved in oligomerization and binding regulators, domain II is flexibile and of varying length in different bacteria, domain III forms the AAA+ region, while domain IV binds dsDNA.</text>
</comment>
<comment type="subcellular location">
    <subcellularLocation>
        <location evidence="8">Cytoplasm</location>
    </subcellularLocation>
</comment>
<dbReference type="GO" id="GO:0006270">
    <property type="term" value="P:DNA replication initiation"/>
    <property type="evidence" value="ECO:0007669"/>
    <property type="project" value="UniProtKB-UniRule"/>
</dbReference>
<dbReference type="SUPFAM" id="SSF48295">
    <property type="entry name" value="TrpR-like"/>
    <property type="match status" value="1"/>
</dbReference>
<organism evidence="14 15">
    <name type="scientific">candidate division WWE3 bacterium RBG_19FT_COMBO_53_11</name>
    <dbReference type="NCBI Taxonomy" id="1802613"/>
    <lineage>
        <taxon>Bacteria</taxon>
        <taxon>Katanobacteria</taxon>
    </lineage>
</organism>
<keyword evidence="6 8" id="KW-0446">Lipid-binding</keyword>
<dbReference type="Proteomes" id="UP000176583">
    <property type="component" value="Unassembled WGS sequence"/>
</dbReference>
<dbReference type="InterPro" id="IPR013159">
    <property type="entry name" value="DnaA_C"/>
</dbReference>
<evidence type="ECO:0000256" key="4">
    <source>
        <dbReference type="ARBA" id="ARBA00022741"/>
    </source>
</evidence>
<dbReference type="InterPro" id="IPR010921">
    <property type="entry name" value="Trp_repressor/repl_initiator"/>
</dbReference>
<dbReference type="InterPro" id="IPR018312">
    <property type="entry name" value="Chromosome_initiator_DnaA_CS"/>
</dbReference>
<feature type="region of interest" description="Domain I, interacts with DnaA modulators" evidence="8">
    <location>
        <begin position="1"/>
        <end position="85"/>
    </location>
</feature>
<comment type="function">
    <text evidence="8 10">Plays an essential role in the initiation and regulation of chromosomal replication. ATP-DnaA binds to the origin of replication (oriC) to initiate formation of the DNA replication initiation complex once per cell cycle. Binds the DnaA box (a 9 base pair repeat at the origin) and separates the double-stranded (ds)DNA. Forms a right-handed helical filament on oriC DNA; dsDNA binds to the exterior of the filament while single-stranded (ss)DNA is stabiized in the filament's interior. The ATP-DnaA-oriC complex binds and stabilizes one strand of the AT-rich DNA unwinding element (DUE), permitting loading of DNA polymerase. After initiation quickly degrades to an ADP-DnaA complex that is not apt for DNA replication. Binds acidic phospholipids.</text>
</comment>
<evidence type="ECO:0000256" key="5">
    <source>
        <dbReference type="ARBA" id="ARBA00022840"/>
    </source>
</evidence>
<dbReference type="GO" id="GO:0005524">
    <property type="term" value="F:ATP binding"/>
    <property type="evidence" value="ECO:0007669"/>
    <property type="project" value="UniProtKB-UniRule"/>
</dbReference>
<dbReference type="InterPro" id="IPR027417">
    <property type="entry name" value="P-loop_NTPase"/>
</dbReference>
<feature type="domain" description="Chromosomal replication initiator DnaA C-terminal" evidence="13">
    <location>
        <begin position="345"/>
        <end position="414"/>
    </location>
</feature>
<dbReference type="FunFam" id="3.40.50.300:FF:000668">
    <property type="entry name" value="Chromosomal replication initiator protein DnaA"/>
    <property type="match status" value="1"/>
</dbReference>
<comment type="caution">
    <text evidence="14">The sequence shown here is derived from an EMBL/GenBank/DDBJ whole genome shotgun (WGS) entry which is preliminary data.</text>
</comment>
<dbReference type="Pfam" id="PF00308">
    <property type="entry name" value="Bac_DnaA"/>
    <property type="match status" value="1"/>
</dbReference>
<evidence type="ECO:0000259" key="12">
    <source>
        <dbReference type="SMART" id="SM00382"/>
    </source>
</evidence>
<dbReference type="PANTHER" id="PTHR30050">
    <property type="entry name" value="CHROMOSOMAL REPLICATION INITIATOR PROTEIN DNAA"/>
    <property type="match status" value="1"/>
</dbReference>
<dbReference type="InterPro" id="IPR020591">
    <property type="entry name" value="Chromosome_initiator_DnaA-like"/>
</dbReference>
<comment type="caution">
    <text evidence="8">Lacks conserved residue(s) required for the propagation of feature annotation.</text>
</comment>
<comment type="similarity">
    <text evidence="1 8 11">Belongs to the DnaA family.</text>
</comment>
<dbReference type="SMART" id="SM00382">
    <property type="entry name" value="AAA"/>
    <property type="match status" value="1"/>
</dbReference>
<dbReference type="AlphaFoldDB" id="A0A1F4UIX2"/>
<feature type="binding site" evidence="8">
    <location>
        <position position="149"/>
    </location>
    <ligand>
        <name>ATP</name>
        <dbReference type="ChEBI" id="CHEBI:30616"/>
    </ligand>
</feature>
<comment type="subunit">
    <text evidence="8">Oligomerizes as a right-handed, spiral filament on DNA at oriC.</text>
</comment>
<sequence>MNHKEVWKNVLTFLEKDLSKGEIATFFGSAEITDLQEDSARIVCPSRLALEKLRTHYAPNLAEAFRTVGGRDYQLSFEVKPLENNLPQEPGTFFHHTPSNGLSGSYNFDSFVVGLSNQLAVSVAQAVVEQPGALHNPLFIYSGVGLGKTHLLHAVGNSVQEKSPNARIIYASAERFTTEFIRSIQSQQTAASFRRKFRGVDLLLIDDVQFFASRTASQEEFFNTFNELFLAGKQVVLAADRHPAEFKNVEQRLISRFAGGMITDIREPDLDMRLQILHRKAAAQQTEVSEDVLLALAQQLEGSIRQLEGTLHQLLAISQAQKAPPTEELLKAVLRTAPPAKTFIAPQDIIGSVCRAYQITSEQLCSSKRSREIVFPRQIAAYLIRQINQASLNQIGELLGGKDHSTILYGLEKIEKNLIGDQILKNQVESIRGEILGKNR</sequence>
<dbReference type="SMART" id="SM00760">
    <property type="entry name" value="Bac_DnaA_C"/>
    <property type="match status" value="1"/>
</dbReference>
<keyword evidence="4 8" id="KW-0547">Nucleotide-binding</keyword>
<protein>
    <recommendedName>
        <fullName evidence="8 9">Chromosomal replication initiator protein DnaA</fullName>
    </recommendedName>
</protein>
<evidence type="ECO:0000313" key="14">
    <source>
        <dbReference type="EMBL" id="OGC44915.1"/>
    </source>
</evidence>
<evidence type="ECO:0000256" key="8">
    <source>
        <dbReference type="HAMAP-Rule" id="MF_00377"/>
    </source>
</evidence>
<dbReference type="InterPro" id="IPR001957">
    <property type="entry name" value="Chromosome_initiator_DnaA"/>
</dbReference>
<gene>
    <name evidence="8" type="primary">dnaA</name>
    <name evidence="14" type="ORF">A2V54_01305</name>
</gene>
<dbReference type="Gene3D" id="3.30.300.180">
    <property type="match status" value="1"/>
</dbReference>
<keyword evidence="3 8" id="KW-0235">DNA replication</keyword>
<accession>A0A1F4UIX2</accession>
<dbReference type="PRINTS" id="PR00051">
    <property type="entry name" value="DNAA"/>
</dbReference>
<dbReference type="InterPro" id="IPR013317">
    <property type="entry name" value="DnaA_dom"/>
</dbReference>
<feature type="binding site" evidence="8">
    <location>
        <position position="148"/>
    </location>
    <ligand>
        <name>ATP</name>
        <dbReference type="ChEBI" id="CHEBI:30616"/>
    </ligand>
</feature>
<dbReference type="CDD" id="cd06571">
    <property type="entry name" value="Bac_DnaA_C"/>
    <property type="match status" value="1"/>
</dbReference>
<dbReference type="GO" id="GO:0003688">
    <property type="term" value="F:DNA replication origin binding"/>
    <property type="evidence" value="ECO:0007669"/>
    <property type="project" value="UniProtKB-UniRule"/>
</dbReference>
<feature type="domain" description="AAA+ ATPase" evidence="12">
    <location>
        <begin position="134"/>
        <end position="269"/>
    </location>
</feature>
<dbReference type="GO" id="GO:0006275">
    <property type="term" value="P:regulation of DNA replication"/>
    <property type="evidence" value="ECO:0007669"/>
    <property type="project" value="UniProtKB-UniRule"/>
</dbReference>
<dbReference type="Pfam" id="PF08299">
    <property type="entry name" value="Bac_DnaA_C"/>
    <property type="match status" value="1"/>
</dbReference>
<dbReference type="SUPFAM" id="SSF52540">
    <property type="entry name" value="P-loop containing nucleoside triphosphate hydrolases"/>
    <property type="match status" value="1"/>
</dbReference>
<evidence type="ECO:0000313" key="15">
    <source>
        <dbReference type="Proteomes" id="UP000176583"/>
    </source>
</evidence>
<dbReference type="EMBL" id="MEUW01000004">
    <property type="protein sequence ID" value="OGC44915.1"/>
    <property type="molecule type" value="Genomic_DNA"/>
</dbReference>
<keyword evidence="7 8" id="KW-0238">DNA-binding</keyword>
<dbReference type="InterPro" id="IPR024633">
    <property type="entry name" value="DnaA_N_dom"/>
</dbReference>
<dbReference type="HAMAP" id="MF_00377">
    <property type="entry name" value="DnaA_bact"/>
    <property type="match status" value="1"/>
</dbReference>
<dbReference type="InterPro" id="IPR038454">
    <property type="entry name" value="DnaA_N_sf"/>
</dbReference>
<evidence type="ECO:0000256" key="9">
    <source>
        <dbReference type="NCBIfam" id="TIGR00362"/>
    </source>
</evidence>
<evidence type="ECO:0000256" key="7">
    <source>
        <dbReference type="ARBA" id="ARBA00023125"/>
    </source>
</evidence>
<name>A0A1F4UIX2_UNCKA</name>
<dbReference type="Gene3D" id="1.10.1750.10">
    <property type="match status" value="1"/>
</dbReference>
<dbReference type="GO" id="GO:0008289">
    <property type="term" value="F:lipid binding"/>
    <property type="evidence" value="ECO:0007669"/>
    <property type="project" value="UniProtKB-KW"/>
</dbReference>
<evidence type="ECO:0000259" key="13">
    <source>
        <dbReference type="SMART" id="SM00760"/>
    </source>
</evidence>
<dbReference type="Gene3D" id="3.40.50.300">
    <property type="entry name" value="P-loop containing nucleotide triphosphate hydrolases"/>
    <property type="match status" value="1"/>
</dbReference>
<dbReference type="NCBIfam" id="TIGR00362">
    <property type="entry name" value="DnaA"/>
    <property type="match status" value="1"/>
</dbReference>
<dbReference type="CDD" id="cd00009">
    <property type="entry name" value="AAA"/>
    <property type="match status" value="1"/>
</dbReference>
<feature type="region of interest" description="Domain IV, binds dsDNA" evidence="8">
    <location>
        <begin position="319"/>
        <end position="440"/>
    </location>
</feature>
<dbReference type="STRING" id="1802613.A2V54_01305"/>
<dbReference type="InterPro" id="IPR003593">
    <property type="entry name" value="AAA+_ATPase"/>
</dbReference>
<dbReference type="GO" id="GO:0005886">
    <property type="term" value="C:plasma membrane"/>
    <property type="evidence" value="ECO:0007669"/>
    <property type="project" value="TreeGrafter"/>
</dbReference>
<dbReference type="PROSITE" id="PS01008">
    <property type="entry name" value="DNAA"/>
    <property type="match status" value="1"/>
</dbReference>
<evidence type="ECO:0000256" key="3">
    <source>
        <dbReference type="ARBA" id="ARBA00022705"/>
    </source>
</evidence>